<reference evidence="3" key="2">
    <citation type="submission" date="2021-09" db="EMBL/GenBank/DDBJ databases">
        <authorList>
            <person name="Gilroy R."/>
        </authorList>
    </citation>
    <scope>NUCLEOTIDE SEQUENCE</scope>
    <source>
        <strain evidence="3">USAMLcec4-12693</strain>
    </source>
</reference>
<dbReference type="EMBL" id="DYXE01000073">
    <property type="protein sequence ID" value="HJH50223.1"/>
    <property type="molecule type" value="Genomic_DNA"/>
</dbReference>
<dbReference type="RefSeq" id="WP_277272246.1">
    <property type="nucleotide sequence ID" value="NZ_DYXE01000073.1"/>
</dbReference>
<dbReference type="Proteomes" id="UP000813420">
    <property type="component" value="Unassembled WGS sequence"/>
</dbReference>
<dbReference type="InterPro" id="IPR026870">
    <property type="entry name" value="Zinc_ribbon_dom"/>
</dbReference>
<feature type="domain" description="DZANK-type" evidence="1">
    <location>
        <begin position="87"/>
        <end position="165"/>
    </location>
</feature>
<dbReference type="Pfam" id="PF13240">
    <property type="entry name" value="Zn_Ribbon_1"/>
    <property type="match status" value="1"/>
</dbReference>
<evidence type="ECO:0000259" key="2">
    <source>
        <dbReference type="Pfam" id="PF13240"/>
    </source>
</evidence>
<reference evidence="3" key="1">
    <citation type="journal article" date="2021" name="PeerJ">
        <title>Extensive microbial diversity within the chicken gut microbiome revealed by metagenomics and culture.</title>
        <authorList>
            <person name="Gilroy R."/>
            <person name="Ravi A."/>
            <person name="Getino M."/>
            <person name="Pursley I."/>
            <person name="Horton D.L."/>
            <person name="Alikhan N.F."/>
            <person name="Baker D."/>
            <person name="Gharbi K."/>
            <person name="Hall N."/>
            <person name="Watson M."/>
            <person name="Adriaenssens E.M."/>
            <person name="Foster-Nyarko E."/>
            <person name="Jarju S."/>
            <person name="Secka A."/>
            <person name="Antonio M."/>
            <person name="Oren A."/>
            <person name="Chaudhuri R.R."/>
            <person name="La Ragione R."/>
            <person name="Hildebrand F."/>
            <person name="Pallen M.J."/>
        </authorList>
    </citation>
    <scope>NUCLEOTIDE SEQUENCE</scope>
    <source>
        <strain evidence="3">USAMLcec4-12693</strain>
    </source>
</reference>
<proteinExistence type="predicted"/>
<sequence length="212" mass="23000">MAVLDEMKNLENQKKEFMAQLGEIYYKNCKADGADVPGEAAEIIAKIDETDRQMKLLIEPETVRAGEQEPPVEEAEEVQSEYQGGVCPKCGAPVEPDQIFCVNCGTKLEEEAAEQTEIISDILNDIQSEEREKAAVKEIDGPEENVCPRCGAPVEEDQGFCIICGAKLGKAGAGAAYQAEPERPAGPKICPNCGKVLPPQMRFCTSCGTKMN</sequence>
<dbReference type="Pfam" id="PF12773">
    <property type="entry name" value="DZR"/>
    <property type="match status" value="1"/>
</dbReference>
<evidence type="ECO:0000313" key="4">
    <source>
        <dbReference type="Proteomes" id="UP000813420"/>
    </source>
</evidence>
<evidence type="ECO:0000259" key="1">
    <source>
        <dbReference type="Pfam" id="PF12773"/>
    </source>
</evidence>
<feature type="domain" description="Zinc-ribbon" evidence="2">
    <location>
        <begin position="190"/>
        <end position="210"/>
    </location>
</feature>
<organism evidence="3 4">
    <name type="scientific">Merdimonas faecis</name>
    <dbReference type="NCBI Taxonomy" id="1653435"/>
    <lineage>
        <taxon>Bacteria</taxon>
        <taxon>Bacillati</taxon>
        <taxon>Bacillota</taxon>
        <taxon>Clostridia</taxon>
        <taxon>Lachnospirales</taxon>
        <taxon>Lachnospiraceae</taxon>
        <taxon>Merdimonas</taxon>
    </lineage>
</organism>
<dbReference type="AlphaFoldDB" id="A0A9D3AJW7"/>
<name>A0A9D3AJW7_9FIRM</name>
<accession>A0A9D3AJW7</accession>
<gene>
    <name evidence="3" type="ORF">K8V39_08170</name>
</gene>
<dbReference type="InterPro" id="IPR025874">
    <property type="entry name" value="DZR"/>
</dbReference>
<comment type="caution">
    <text evidence="3">The sequence shown here is derived from an EMBL/GenBank/DDBJ whole genome shotgun (WGS) entry which is preliminary data.</text>
</comment>
<evidence type="ECO:0000313" key="3">
    <source>
        <dbReference type="EMBL" id="HJH50223.1"/>
    </source>
</evidence>
<protein>
    <submittedName>
        <fullName evidence="3">Zinc ribbon domain-containing protein</fullName>
    </submittedName>
</protein>